<dbReference type="OrthoDB" id="645173at2"/>
<evidence type="ECO:0000313" key="4">
    <source>
        <dbReference type="EMBL" id="PQA54098.1"/>
    </source>
</evidence>
<keyword evidence="1" id="KW-0472">Membrane</keyword>
<dbReference type="Gene3D" id="3.55.50.30">
    <property type="match status" value="1"/>
</dbReference>
<feature type="domain" description="FecR protein" evidence="2">
    <location>
        <begin position="143"/>
        <end position="232"/>
    </location>
</feature>
<dbReference type="RefSeq" id="WP_104715791.1">
    <property type="nucleotide sequence ID" value="NZ_PTRA01000007.1"/>
</dbReference>
<sequence>MNYQDFKREDFVADSYFRKWVQNPDAATRQFWYEFLTDYPEQTETIRQAAELVLDLAELSKEKTPDPTTAEQEEAWLEITRRTHPSYVRKLPLYRQRWTWATAACLAFLLSWGFWYSYRSSSQPYQSLRSTSEVPLKEWVNTTDHAQTLTLQDGSSIILNPGSRLSYPVQFAADKREVYLSGEALFEVAKNPKQPFFVYANELIAKVLGTSFNVRAFPKDQQVIVTVRTGRVSVFAQSDARVKEKASSRELEGLVLSPNQQITYSRQDVRMTKSLVTEPVVLSQAKPSIPPFTFRNTSVKTVFEAVEKAYGVQVVFDEETLRNCQLTADLTDEPLFRKLEIICKSIEAQYQVLDAQIVITGHGCPANP</sequence>
<dbReference type="GO" id="GO:0016989">
    <property type="term" value="F:sigma factor antagonist activity"/>
    <property type="evidence" value="ECO:0007669"/>
    <property type="project" value="TreeGrafter"/>
</dbReference>
<dbReference type="InterPro" id="IPR006860">
    <property type="entry name" value="FecR"/>
</dbReference>
<dbReference type="PANTHER" id="PTHR30273:SF2">
    <property type="entry name" value="PROTEIN FECR"/>
    <property type="match status" value="1"/>
</dbReference>
<gene>
    <name evidence="4" type="ORF">C5O19_23310</name>
</gene>
<feature type="domain" description="Protein FecR C-terminal" evidence="3">
    <location>
        <begin position="292"/>
        <end position="359"/>
    </location>
</feature>
<organism evidence="4 5">
    <name type="scientific">Siphonobacter curvatus</name>
    <dbReference type="NCBI Taxonomy" id="2094562"/>
    <lineage>
        <taxon>Bacteria</taxon>
        <taxon>Pseudomonadati</taxon>
        <taxon>Bacteroidota</taxon>
        <taxon>Cytophagia</taxon>
        <taxon>Cytophagales</taxon>
        <taxon>Cytophagaceae</taxon>
        <taxon>Siphonobacter</taxon>
    </lineage>
</organism>
<feature type="transmembrane region" description="Helical" evidence="1">
    <location>
        <begin position="98"/>
        <end position="118"/>
    </location>
</feature>
<name>A0A2S7IFW5_9BACT</name>
<evidence type="ECO:0000256" key="1">
    <source>
        <dbReference type="SAM" id="Phobius"/>
    </source>
</evidence>
<keyword evidence="1" id="KW-1133">Transmembrane helix</keyword>
<dbReference type="PIRSF" id="PIRSF018266">
    <property type="entry name" value="FecR"/>
    <property type="match status" value="1"/>
</dbReference>
<dbReference type="Pfam" id="PF16344">
    <property type="entry name" value="FecR_C"/>
    <property type="match status" value="1"/>
</dbReference>
<evidence type="ECO:0000313" key="5">
    <source>
        <dbReference type="Proteomes" id="UP000239590"/>
    </source>
</evidence>
<evidence type="ECO:0000259" key="2">
    <source>
        <dbReference type="Pfam" id="PF04773"/>
    </source>
</evidence>
<evidence type="ECO:0000259" key="3">
    <source>
        <dbReference type="Pfam" id="PF16344"/>
    </source>
</evidence>
<dbReference type="Pfam" id="PF04773">
    <property type="entry name" value="FecR"/>
    <property type="match status" value="1"/>
</dbReference>
<reference evidence="5" key="1">
    <citation type="submission" date="2018-02" db="EMBL/GenBank/DDBJ databases">
        <title>Genome sequencing of Solimonas sp. HR-BB.</title>
        <authorList>
            <person name="Lee Y."/>
            <person name="Jeon C.O."/>
        </authorList>
    </citation>
    <scope>NUCLEOTIDE SEQUENCE [LARGE SCALE GENOMIC DNA]</scope>
    <source>
        <strain evidence="5">HR-U</strain>
    </source>
</reference>
<keyword evidence="5" id="KW-1185">Reference proteome</keyword>
<evidence type="ECO:0008006" key="6">
    <source>
        <dbReference type="Google" id="ProtNLM"/>
    </source>
</evidence>
<dbReference type="EMBL" id="PTRA01000007">
    <property type="protein sequence ID" value="PQA54098.1"/>
    <property type="molecule type" value="Genomic_DNA"/>
</dbReference>
<protein>
    <recommendedName>
        <fullName evidence="6">Iron dicitrate transport regulator FecR</fullName>
    </recommendedName>
</protein>
<dbReference type="Gene3D" id="2.60.120.1440">
    <property type="match status" value="1"/>
</dbReference>
<dbReference type="InterPro" id="IPR012373">
    <property type="entry name" value="Ferrdict_sens_TM"/>
</dbReference>
<dbReference type="Proteomes" id="UP000239590">
    <property type="component" value="Unassembled WGS sequence"/>
</dbReference>
<keyword evidence="1" id="KW-0812">Transmembrane</keyword>
<comment type="caution">
    <text evidence="4">The sequence shown here is derived from an EMBL/GenBank/DDBJ whole genome shotgun (WGS) entry which is preliminary data.</text>
</comment>
<dbReference type="PANTHER" id="PTHR30273">
    <property type="entry name" value="PERIPLASMIC SIGNAL SENSOR AND SIGMA FACTOR ACTIVATOR FECR-RELATED"/>
    <property type="match status" value="1"/>
</dbReference>
<dbReference type="AlphaFoldDB" id="A0A2S7IFW5"/>
<proteinExistence type="predicted"/>
<dbReference type="InterPro" id="IPR032508">
    <property type="entry name" value="FecR_C"/>
</dbReference>
<accession>A0A2S7IFW5</accession>